<dbReference type="SUPFAM" id="SSF51905">
    <property type="entry name" value="FAD/NAD(P)-binding domain"/>
    <property type="match status" value="2"/>
</dbReference>
<keyword evidence="5 7" id="KW-0560">Oxidoreductase</keyword>
<dbReference type="InterPro" id="IPR051169">
    <property type="entry name" value="NADH-Q_oxidoreductase"/>
</dbReference>
<evidence type="ECO:0000313" key="8">
    <source>
        <dbReference type="Proteomes" id="UP001595660"/>
    </source>
</evidence>
<dbReference type="Gene3D" id="3.50.50.100">
    <property type="match status" value="1"/>
</dbReference>
<feature type="domain" description="FAD/NAD(P)-binding" evidence="6">
    <location>
        <begin position="1"/>
        <end position="291"/>
    </location>
</feature>
<dbReference type="GeneID" id="69118294"/>
<evidence type="ECO:0000256" key="4">
    <source>
        <dbReference type="ARBA" id="ARBA00022827"/>
    </source>
</evidence>
<protein>
    <submittedName>
        <fullName evidence="7">NAD(P)/FAD-dependent oxidoreductase</fullName>
        <ecNumber evidence="7">1.6.5.-</ecNumber>
    </submittedName>
</protein>
<dbReference type="InterPro" id="IPR036188">
    <property type="entry name" value="FAD/NAD-bd_sf"/>
</dbReference>
<accession>A0ABD5NHX9</accession>
<evidence type="ECO:0000313" key="7">
    <source>
        <dbReference type="EMBL" id="MFC3478694.1"/>
    </source>
</evidence>
<organism evidence="7 8">
    <name type="scientific">Halobacterium litoreum</name>
    <dbReference type="NCBI Taxonomy" id="2039234"/>
    <lineage>
        <taxon>Archaea</taxon>
        <taxon>Methanobacteriati</taxon>
        <taxon>Methanobacteriota</taxon>
        <taxon>Stenosarchaea group</taxon>
        <taxon>Halobacteria</taxon>
        <taxon>Halobacteriales</taxon>
        <taxon>Halobacteriaceae</taxon>
        <taxon>Halobacterium</taxon>
    </lineage>
</organism>
<dbReference type="GO" id="GO:0016491">
    <property type="term" value="F:oxidoreductase activity"/>
    <property type="evidence" value="ECO:0007669"/>
    <property type="project" value="UniProtKB-KW"/>
</dbReference>
<sequence length="384" mass="41097">MRVAVLGAGYAGVVLADRLERRLPSDVDLVVVDDTGSHLVQHELHRAVRRPSFEDDIVVSLDDIFDRARVRHATVASVDRDRRVVEFADGEEMAYDVAAVCLGAETAYYDLPGVEEHSIPLKRLPDARRIRESFLDTVRAGGGTVVVGGAGLSGVQVAGELAAFAREEHADDDVDVVLVEQMDDVAPSFPAKFQDAVREELDAEGVDVRTGVTVEQATEEAVETESGVIPYETFVWTGGIRGPDALAGERADVRADLTLDDHTVAVGDVARVVDAEGAAVPASAAAAVREAKVAARNVERLVDDQRDVDDGFRPRLERYTFDSPGWLVSVGDGAVAQVGPSVFRGRAAKAVKTGVGASYLAAAGDIRNAVGLVREEFDFERHGD</sequence>
<dbReference type="AlphaFoldDB" id="A0ABD5NHX9"/>
<comment type="cofactor">
    <cofactor evidence="1">
        <name>FAD</name>
        <dbReference type="ChEBI" id="CHEBI:57692"/>
    </cofactor>
</comment>
<evidence type="ECO:0000256" key="1">
    <source>
        <dbReference type="ARBA" id="ARBA00001974"/>
    </source>
</evidence>
<dbReference type="PANTHER" id="PTHR42913:SF3">
    <property type="entry name" value="64 KDA MITOCHONDRIAL NADH DEHYDROGENASE (EUROFUNG)"/>
    <property type="match status" value="1"/>
</dbReference>
<comment type="caution">
    <text evidence="7">The sequence shown here is derived from an EMBL/GenBank/DDBJ whole genome shotgun (WGS) entry which is preliminary data.</text>
</comment>
<evidence type="ECO:0000256" key="3">
    <source>
        <dbReference type="ARBA" id="ARBA00022630"/>
    </source>
</evidence>
<evidence type="ECO:0000256" key="2">
    <source>
        <dbReference type="ARBA" id="ARBA00005272"/>
    </source>
</evidence>
<evidence type="ECO:0000259" key="6">
    <source>
        <dbReference type="Pfam" id="PF07992"/>
    </source>
</evidence>
<gene>
    <name evidence="7" type="ORF">ACFOKC_13265</name>
</gene>
<dbReference type="EC" id="1.6.5.-" evidence="7"/>
<keyword evidence="3" id="KW-0285">Flavoprotein</keyword>
<keyword evidence="4" id="KW-0274">FAD</keyword>
<dbReference type="EMBL" id="JBHRWN010000002">
    <property type="protein sequence ID" value="MFC3478694.1"/>
    <property type="molecule type" value="Genomic_DNA"/>
</dbReference>
<name>A0ABD5NHX9_9EURY</name>
<comment type="similarity">
    <text evidence="2">Belongs to the NADH dehydrogenase family.</text>
</comment>
<proteinExistence type="inferred from homology"/>
<dbReference type="Pfam" id="PF07992">
    <property type="entry name" value="Pyr_redox_2"/>
    <property type="match status" value="1"/>
</dbReference>
<evidence type="ECO:0000256" key="5">
    <source>
        <dbReference type="ARBA" id="ARBA00023002"/>
    </source>
</evidence>
<dbReference type="PANTHER" id="PTHR42913">
    <property type="entry name" value="APOPTOSIS-INDUCING FACTOR 1"/>
    <property type="match status" value="1"/>
</dbReference>
<reference evidence="7 8" key="1">
    <citation type="journal article" date="2019" name="Int. J. Syst. Evol. Microbiol.">
        <title>The Global Catalogue of Microorganisms (GCM) 10K type strain sequencing project: providing services to taxonomists for standard genome sequencing and annotation.</title>
        <authorList>
            <consortium name="The Broad Institute Genomics Platform"/>
            <consortium name="The Broad Institute Genome Sequencing Center for Infectious Disease"/>
            <person name="Wu L."/>
            <person name="Ma J."/>
        </authorList>
    </citation>
    <scope>NUCLEOTIDE SEQUENCE [LARGE SCALE GENOMIC DNA]</scope>
    <source>
        <strain evidence="7 8">CGMCC 1.12562</strain>
    </source>
</reference>
<dbReference type="RefSeq" id="WP_232569948.1">
    <property type="nucleotide sequence ID" value="NZ_CP089466.1"/>
</dbReference>
<dbReference type="InterPro" id="IPR023753">
    <property type="entry name" value="FAD/NAD-binding_dom"/>
</dbReference>
<keyword evidence="8" id="KW-1185">Reference proteome</keyword>
<dbReference type="Proteomes" id="UP001595660">
    <property type="component" value="Unassembled WGS sequence"/>
</dbReference>